<keyword evidence="4" id="KW-1185">Reference proteome</keyword>
<protein>
    <submittedName>
        <fullName evidence="3">Uncharacterized protein</fullName>
    </submittedName>
</protein>
<organism evidence="3 4">
    <name type="scientific">Corynebacterium vitaeruminis DSM 20294</name>
    <dbReference type="NCBI Taxonomy" id="1224164"/>
    <lineage>
        <taxon>Bacteria</taxon>
        <taxon>Bacillati</taxon>
        <taxon>Actinomycetota</taxon>
        <taxon>Actinomycetes</taxon>
        <taxon>Mycobacteriales</taxon>
        <taxon>Corynebacteriaceae</taxon>
        <taxon>Corynebacterium</taxon>
    </lineage>
</organism>
<dbReference type="STRING" id="1224164.B843_00175"/>
<keyword evidence="2" id="KW-1133">Transmembrane helix</keyword>
<evidence type="ECO:0000256" key="2">
    <source>
        <dbReference type="SAM" id="Phobius"/>
    </source>
</evidence>
<dbReference type="HOGENOM" id="CLU_078176_0_0_11"/>
<feature type="compositionally biased region" description="Acidic residues" evidence="1">
    <location>
        <begin position="211"/>
        <end position="220"/>
    </location>
</feature>
<dbReference type="eggNOG" id="ENOG5031IUE">
    <property type="taxonomic scope" value="Bacteria"/>
</dbReference>
<dbReference type="AlphaFoldDB" id="W5XWP9"/>
<sequence>MDSSTIRGAITVAKKAYDTYADYRDRKTSETYEALLKAADSYDSVADSVAQSVRKGQENVAGFYQDSSKQVATLSDQYRKRLEAARAQAEARRDEVVREASASLKKARKQAPKDAKKLVAQTEKKLNAKLGRKQKPGVGARVAQVGLVGAVLAAIAAVVYVVLGKRKKAVEAEPPRVEDYPDSRLVYSTQTPTEDEDEAKVASPEEGVTERDEELLDSLEEQLNKHQAED</sequence>
<feature type="transmembrane region" description="Helical" evidence="2">
    <location>
        <begin position="142"/>
        <end position="163"/>
    </location>
</feature>
<keyword evidence="2" id="KW-0472">Membrane</keyword>
<gene>
    <name evidence="3" type="ORF">B843_00175</name>
</gene>
<accession>W5XWP9</accession>
<dbReference type="RefSeq" id="WP_025251510.1">
    <property type="nucleotide sequence ID" value="NZ_CP004353.1"/>
</dbReference>
<reference evidence="3 4" key="1">
    <citation type="submission" date="2013-02" db="EMBL/GenBank/DDBJ databases">
        <title>The complete genome sequence of Corynebacterium vitaeruminis DSM 20294.</title>
        <authorList>
            <person name="Ruckert C."/>
            <person name="Albersmeier A."/>
            <person name="Kalinowski J."/>
        </authorList>
    </citation>
    <scope>NUCLEOTIDE SEQUENCE [LARGE SCALE GENOMIC DNA]</scope>
    <source>
        <strain evidence="4">ATCC 10234</strain>
    </source>
</reference>
<dbReference type="PATRIC" id="fig|1224164.3.peg.35"/>
<feature type="region of interest" description="Disordered" evidence="1">
    <location>
        <begin position="171"/>
        <end position="230"/>
    </location>
</feature>
<proteinExistence type="predicted"/>
<keyword evidence="2" id="KW-0812">Transmembrane</keyword>
<feature type="compositionally biased region" description="Basic and acidic residues" evidence="1">
    <location>
        <begin position="171"/>
        <end position="182"/>
    </location>
</feature>
<dbReference type="EMBL" id="CP004353">
    <property type="protein sequence ID" value="AHI21431.1"/>
    <property type="molecule type" value="Genomic_DNA"/>
</dbReference>
<dbReference type="Proteomes" id="UP000019222">
    <property type="component" value="Chromosome"/>
</dbReference>
<name>W5XWP9_9CORY</name>
<evidence type="ECO:0000313" key="4">
    <source>
        <dbReference type="Proteomes" id="UP000019222"/>
    </source>
</evidence>
<evidence type="ECO:0000313" key="3">
    <source>
        <dbReference type="EMBL" id="AHI21431.1"/>
    </source>
</evidence>
<evidence type="ECO:0000256" key="1">
    <source>
        <dbReference type="SAM" id="MobiDB-lite"/>
    </source>
</evidence>
<dbReference type="KEGG" id="cvt:B843_00175"/>